<evidence type="ECO:0000313" key="2">
    <source>
        <dbReference type="Proteomes" id="UP000199534"/>
    </source>
</evidence>
<dbReference type="EMBL" id="FOYQ01000002">
    <property type="protein sequence ID" value="SFR46899.1"/>
    <property type="molecule type" value="Genomic_DNA"/>
</dbReference>
<organism evidence="1 2">
    <name type="scientific">Robiginitalea myxolifaciens</name>
    <dbReference type="NCBI Taxonomy" id="400055"/>
    <lineage>
        <taxon>Bacteria</taxon>
        <taxon>Pseudomonadati</taxon>
        <taxon>Bacteroidota</taxon>
        <taxon>Flavobacteriia</taxon>
        <taxon>Flavobacteriales</taxon>
        <taxon>Flavobacteriaceae</taxon>
        <taxon>Robiginitalea</taxon>
    </lineage>
</organism>
<protein>
    <submittedName>
        <fullName evidence="1">Uncharacterized protein</fullName>
    </submittedName>
</protein>
<accession>A0A1I6GXU8</accession>
<dbReference type="AlphaFoldDB" id="A0A1I6GXU8"/>
<gene>
    <name evidence="1" type="ORF">SAMN04490243_1861</name>
</gene>
<reference evidence="1 2" key="1">
    <citation type="submission" date="2016-10" db="EMBL/GenBank/DDBJ databases">
        <authorList>
            <person name="de Groot N.N."/>
        </authorList>
    </citation>
    <scope>NUCLEOTIDE SEQUENCE [LARGE SCALE GENOMIC DNA]</scope>
    <source>
        <strain evidence="1 2">DSM 21019</strain>
    </source>
</reference>
<keyword evidence="2" id="KW-1185">Reference proteome</keyword>
<sequence>MANYNHENAAYLDFIQSLNEILMDFDISRLNCS</sequence>
<dbReference type="Proteomes" id="UP000199534">
    <property type="component" value="Unassembled WGS sequence"/>
</dbReference>
<name>A0A1I6GXU8_9FLAO</name>
<proteinExistence type="predicted"/>
<dbReference type="STRING" id="400055.SAMN04490243_1861"/>
<evidence type="ECO:0000313" key="1">
    <source>
        <dbReference type="EMBL" id="SFR46899.1"/>
    </source>
</evidence>